<dbReference type="AlphaFoldDB" id="A0AAV4VQQ9"/>
<evidence type="ECO:0000313" key="1">
    <source>
        <dbReference type="EMBL" id="GIY72816.1"/>
    </source>
</evidence>
<gene>
    <name evidence="1" type="ORF">CEXT_552931</name>
</gene>
<keyword evidence="2" id="KW-1185">Reference proteome</keyword>
<dbReference type="Proteomes" id="UP001054945">
    <property type="component" value="Unassembled WGS sequence"/>
</dbReference>
<accession>A0AAV4VQQ9</accession>
<dbReference type="EMBL" id="BPLR01014993">
    <property type="protein sequence ID" value="GIY72816.1"/>
    <property type="molecule type" value="Genomic_DNA"/>
</dbReference>
<comment type="caution">
    <text evidence="1">The sequence shown here is derived from an EMBL/GenBank/DDBJ whole genome shotgun (WGS) entry which is preliminary data.</text>
</comment>
<reference evidence="1 2" key="1">
    <citation type="submission" date="2021-06" db="EMBL/GenBank/DDBJ databases">
        <title>Caerostris extrusa draft genome.</title>
        <authorList>
            <person name="Kono N."/>
            <person name="Arakawa K."/>
        </authorList>
    </citation>
    <scope>NUCLEOTIDE SEQUENCE [LARGE SCALE GENOMIC DNA]</scope>
</reference>
<sequence length="148" mass="17622">MVPFVDFAPSSSNPMEELSSLWVSRAPQQYKYGNFRLDITCRILNEFFSSSCSIWNLSVRLLQANYFYRITENNFRINYEEGLLSPMGWTIFGFATQIWDDHFQLLYLRDFGRPFLKGLLLRETPSHLLPLIQWKDYPVYRFLMLLPT</sequence>
<organism evidence="1 2">
    <name type="scientific">Caerostris extrusa</name>
    <name type="common">Bark spider</name>
    <name type="synonym">Caerostris bankana</name>
    <dbReference type="NCBI Taxonomy" id="172846"/>
    <lineage>
        <taxon>Eukaryota</taxon>
        <taxon>Metazoa</taxon>
        <taxon>Ecdysozoa</taxon>
        <taxon>Arthropoda</taxon>
        <taxon>Chelicerata</taxon>
        <taxon>Arachnida</taxon>
        <taxon>Araneae</taxon>
        <taxon>Araneomorphae</taxon>
        <taxon>Entelegynae</taxon>
        <taxon>Araneoidea</taxon>
        <taxon>Araneidae</taxon>
        <taxon>Caerostris</taxon>
    </lineage>
</organism>
<proteinExistence type="predicted"/>
<name>A0AAV4VQQ9_CAEEX</name>
<evidence type="ECO:0000313" key="2">
    <source>
        <dbReference type="Proteomes" id="UP001054945"/>
    </source>
</evidence>
<protein>
    <submittedName>
        <fullName evidence="1">Uncharacterized protein</fullName>
    </submittedName>
</protein>